<feature type="transmembrane region" description="Helical" evidence="10">
    <location>
        <begin position="165"/>
        <end position="190"/>
    </location>
</feature>
<dbReference type="EMBL" id="FZOC01000003">
    <property type="protein sequence ID" value="SNR92947.1"/>
    <property type="molecule type" value="Genomic_DNA"/>
</dbReference>
<feature type="transmembrane region" description="Helical" evidence="10">
    <location>
        <begin position="401"/>
        <end position="423"/>
    </location>
</feature>
<feature type="transmembrane region" description="Helical" evidence="10">
    <location>
        <begin position="196"/>
        <end position="221"/>
    </location>
</feature>
<dbReference type="GO" id="GO:0042910">
    <property type="term" value="F:xenobiotic transmembrane transporter activity"/>
    <property type="evidence" value="ECO:0007669"/>
    <property type="project" value="InterPro"/>
</dbReference>
<dbReference type="GO" id="GO:0006811">
    <property type="term" value="P:monoatomic ion transport"/>
    <property type="evidence" value="ECO:0007669"/>
    <property type="project" value="UniProtKB-KW"/>
</dbReference>
<evidence type="ECO:0000256" key="8">
    <source>
        <dbReference type="ARBA" id="ARBA00023136"/>
    </source>
</evidence>
<keyword evidence="7" id="KW-0406">Ion transport</keyword>
<name>A0A239ABD4_9BACT</name>
<organism evidence="11 12">
    <name type="scientific">Humidesulfovibrio mexicanus</name>
    <dbReference type="NCBI Taxonomy" id="147047"/>
    <lineage>
        <taxon>Bacteria</taxon>
        <taxon>Pseudomonadati</taxon>
        <taxon>Thermodesulfobacteriota</taxon>
        <taxon>Desulfovibrionia</taxon>
        <taxon>Desulfovibrionales</taxon>
        <taxon>Desulfovibrionaceae</taxon>
        <taxon>Humidesulfovibrio</taxon>
    </lineage>
</organism>
<dbReference type="GO" id="GO:0015297">
    <property type="term" value="F:antiporter activity"/>
    <property type="evidence" value="ECO:0007669"/>
    <property type="project" value="UniProtKB-KW"/>
</dbReference>
<keyword evidence="5 10" id="KW-0812">Transmembrane</keyword>
<evidence type="ECO:0000256" key="10">
    <source>
        <dbReference type="SAM" id="Phobius"/>
    </source>
</evidence>
<dbReference type="GO" id="GO:0005886">
    <property type="term" value="C:plasma membrane"/>
    <property type="evidence" value="ECO:0007669"/>
    <property type="project" value="UniProtKB-SubCell"/>
</dbReference>
<dbReference type="Proteomes" id="UP000198324">
    <property type="component" value="Unassembled WGS sequence"/>
</dbReference>
<keyword evidence="4" id="KW-1003">Cell membrane</keyword>
<feature type="transmembrane region" description="Helical" evidence="10">
    <location>
        <begin position="95"/>
        <end position="117"/>
    </location>
</feature>
<evidence type="ECO:0000256" key="6">
    <source>
        <dbReference type="ARBA" id="ARBA00022989"/>
    </source>
</evidence>
<dbReference type="PANTHER" id="PTHR43298:SF2">
    <property type="entry name" value="FMN_FAD EXPORTER YEEO-RELATED"/>
    <property type="match status" value="1"/>
</dbReference>
<evidence type="ECO:0000313" key="11">
    <source>
        <dbReference type="EMBL" id="SNR92947.1"/>
    </source>
</evidence>
<feature type="transmembrane region" description="Helical" evidence="10">
    <location>
        <begin position="289"/>
        <end position="308"/>
    </location>
</feature>
<keyword evidence="2" id="KW-0813">Transport</keyword>
<feature type="transmembrane region" description="Helical" evidence="10">
    <location>
        <begin position="247"/>
        <end position="269"/>
    </location>
</feature>
<dbReference type="InterPro" id="IPR048279">
    <property type="entry name" value="MdtK-like"/>
</dbReference>
<feature type="transmembrane region" description="Helical" evidence="10">
    <location>
        <begin position="137"/>
        <end position="158"/>
    </location>
</feature>
<evidence type="ECO:0000256" key="9">
    <source>
        <dbReference type="ARBA" id="ARBA00031636"/>
    </source>
</evidence>
<dbReference type="PIRSF" id="PIRSF006603">
    <property type="entry name" value="DinF"/>
    <property type="match status" value="1"/>
</dbReference>
<evidence type="ECO:0000256" key="4">
    <source>
        <dbReference type="ARBA" id="ARBA00022475"/>
    </source>
</evidence>
<dbReference type="Pfam" id="PF01554">
    <property type="entry name" value="MatE"/>
    <property type="match status" value="2"/>
</dbReference>
<feature type="transmembrane region" description="Helical" evidence="10">
    <location>
        <begin position="320"/>
        <end position="342"/>
    </location>
</feature>
<evidence type="ECO:0000256" key="1">
    <source>
        <dbReference type="ARBA" id="ARBA00004651"/>
    </source>
</evidence>
<keyword evidence="8 10" id="KW-0472">Membrane</keyword>
<dbReference type="InterPro" id="IPR050222">
    <property type="entry name" value="MATE_MdtK"/>
</dbReference>
<proteinExistence type="predicted"/>
<feature type="transmembrane region" description="Helical" evidence="10">
    <location>
        <begin position="60"/>
        <end position="83"/>
    </location>
</feature>
<comment type="subcellular location">
    <subcellularLocation>
        <location evidence="1">Cell membrane</location>
        <topology evidence="1">Multi-pass membrane protein</topology>
    </subcellularLocation>
</comment>
<accession>A0A239ABD4</accession>
<feature type="transmembrane region" description="Helical" evidence="10">
    <location>
        <begin position="373"/>
        <end position="394"/>
    </location>
</feature>
<dbReference type="AlphaFoldDB" id="A0A239ABD4"/>
<evidence type="ECO:0000256" key="3">
    <source>
        <dbReference type="ARBA" id="ARBA00022449"/>
    </source>
</evidence>
<evidence type="ECO:0000256" key="7">
    <source>
        <dbReference type="ARBA" id="ARBA00023065"/>
    </source>
</evidence>
<dbReference type="PANTHER" id="PTHR43298">
    <property type="entry name" value="MULTIDRUG RESISTANCE PROTEIN NORM-RELATED"/>
    <property type="match status" value="1"/>
</dbReference>
<sequence>MNAAELKSRWRGPCGCGEVLRVGAPLMVSMGSNTLMQFTDRIFLGRHDVNELAAAVPGGMAAFLLVSFFMGVASCVGVLVAQYHGACRPERVGPALWAGVWFSLASGALLALLAGLGGPLFELAGHPEAVRGLEADYFSILSLGGGWVILGTALSGYFSGLGRTVAVMAVNIIGTAANIPLDYALIFGAFGAPEMGIRGAAIATLLGAVITCLLFVLLLLAPEAQKRHHVRTAWRPEADMLARLAKIGLPAGVQFFLDIMAITGFSLLIGRMGLVELSATNIAFSVNGLTYLPAIGLSIAVSVLVGRSQGQGRADLARRATANALFLAVCWMAAVGLIFLLVPGPLLELFRPSGPQAASAPPFADIRHMGVLLLRYVALYGLVDAVTIVCFGALKGAGDTRFVMLVMLAASIGVLVLPAWWVVENAVGGIHGPWLCLAAYVGFLAVCFGLRWRSGAWARIRVIESAPGQGCR</sequence>
<keyword evidence="6 10" id="KW-1133">Transmembrane helix</keyword>
<evidence type="ECO:0000313" key="12">
    <source>
        <dbReference type="Proteomes" id="UP000198324"/>
    </source>
</evidence>
<evidence type="ECO:0000256" key="5">
    <source>
        <dbReference type="ARBA" id="ARBA00022692"/>
    </source>
</evidence>
<keyword evidence="3" id="KW-0050">Antiport</keyword>
<dbReference type="RefSeq" id="WP_179216976.1">
    <property type="nucleotide sequence ID" value="NZ_FZOC01000003.1"/>
</dbReference>
<dbReference type="InterPro" id="IPR002528">
    <property type="entry name" value="MATE_fam"/>
</dbReference>
<gene>
    <name evidence="11" type="ORF">SAMN04488503_1981</name>
</gene>
<protein>
    <recommendedName>
        <fullName evidence="9">Multidrug-efflux transporter</fullName>
    </recommendedName>
</protein>
<keyword evidence="12" id="KW-1185">Reference proteome</keyword>
<evidence type="ECO:0000256" key="2">
    <source>
        <dbReference type="ARBA" id="ARBA00022448"/>
    </source>
</evidence>
<dbReference type="CDD" id="cd13133">
    <property type="entry name" value="MATE_like_7"/>
    <property type="match status" value="1"/>
</dbReference>
<dbReference type="NCBIfam" id="TIGR00797">
    <property type="entry name" value="matE"/>
    <property type="match status" value="1"/>
</dbReference>
<feature type="transmembrane region" description="Helical" evidence="10">
    <location>
        <begin position="429"/>
        <end position="450"/>
    </location>
</feature>
<reference evidence="11 12" key="1">
    <citation type="submission" date="2017-06" db="EMBL/GenBank/DDBJ databases">
        <authorList>
            <person name="Kim H.J."/>
            <person name="Triplett B.A."/>
        </authorList>
    </citation>
    <scope>NUCLEOTIDE SEQUENCE [LARGE SCALE GENOMIC DNA]</scope>
    <source>
        <strain evidence="11 12">DSM 13116</strain>
    </source>
</reference>